<keyword evidence="2" id="KW-1185">Reference proteome</keyword>
<protein>
    <submittedName>
        <fullName evidence="1">Uncharacterized protein</fullName>
    </submittedName>
</protein>
<dbReference type="RefSeq" id="WP_170225650.1">
    <property type="nucleotide sequence ID" value="NZ_VFPH01000001.1"/>
</dbReference>
<reference evidence="1 2" key="1">
    <citation type="submission" date="2019-06" db="EMBL/GenBank/DDBJ databases">
        <title>Sequencing the genomes of 1000 actinobacteria strains.</title>
        <authorList>
            <person name="Klenk H.-P."/>
        </authorList>
    </citation>
    <scope>NUCLEOTIDE SEQUENCE [LARGE SCALE GENOMIC DNA]</scope>
    <source>
        <strain evidence="1 2">DSM 45511</strain>
    </source>
</reference>
<comment type="caution">
    <text evidence="1">The sequence shown here is derived from an EMBL/GenBank/DDBJ whole genome shotgun (WGS) entry which is preliminary data.</text>
</comment>
<dbReference type="Proteomes" id="UP000319818">
    <property type="component" value="Unassembled WGS sequence"/>
</dbReference>
<name>A0A543GJ97_9PSEU</name>
<proteinExistence type="predicted"/>
<accession>A0A543GJ97</accession>
<sequence>MLPDDLDPGIVWDSDGPGSTAAAARGCLCPMLPNDPRAGLGVLIAPDCPVHQSRLE</sequence>
<organism evidence="1 2">
    <name type="scientific">Pseudonocardia cypriaca</name>
    <dbReference type="NCBI Taxonomy" id="882449"/>
    <lineage>
        <taxon>Bacteria</taxon>
        <taxon>Bacillati</taxon>
        <taxon>Actinomycetota</taxon>
        <taxon>Actinomycetes</taxon>
        <taxon>Pseudonocardiales</taxon>
        <taxon>Pseudonocardiaceae</taxon>
        <taxon>Pseudonocardia</taxon>
    </lineage>
</organism>
<evidence type="ECO:0000313" key="1">
    <source>
        <dbReference type="EMBL" id="TQM46157.1"/>
    </source>
</evidence>
<dbReference type="AlphaFoldDB" id="A0A543GJ97"/>
<evidence type="ECO:0000313" key="2">
    <source>
        <dbReference type="Proteomes" id="UP000319818"/>
    </source>
</evidence>
<dbReference type="EMBL" id="VFPH01000001">
    <property type="protein sequence ID" value="TQM46157.1"/>
    <property type="molecule type" value="Genomic_DNA"/>
</dbReference>
<gene>
    <name evidence="1" type="ORF">FB388_3564</name>
</gene>